<proteinExistence type="predicted"/>
<evidence type="ECO:0000313" key="3">
    <source>
        <dbReference type="Proteomes" id="UP001501729"/>
    </source>
</evidence>
<feature type="domain" description="DUF7344" evidence="1">
    <location>
        <begin position="6"/>
        <end position="83"/>
    </location>
</feature>
<sequence>MTTALNLLTEQRRRLVIDSLLENEQTLALADLAKEVTVRENGTSMPKVDEDEVLRIYSSLYHNHIPRLADAGVVKFERERELVGLGKNSERMTDALSAVSDGELKNGESA</sequence>
<dbReference type="AlphaFoldDB" id="A0AAV3UMR7"/>
<keyword evidence="3" id="KW-1185">Reference proteome</keyword>
<evidence type="ECO:0000259" key="1">
    <source>
        <dbReference type="Pfam" id="PF24035"/>
    </source>
</evidence>
<gene>
    <name evidence="2" type="ORF">GCM10025751_43940</name>
</gene>
<dbReference type="Proteomes" id="UP001501729">
    <property type="component" value="Unassembled WGS sequence"/>
</dbReference>
<comment type="caution">
    <text evidence="2">The sequence shown here is derived from an EMBL/GenBank/DDBJ whole genome shotgun (WGS) entry which is preliminary data.</text>
</comment>
<dbReference type="Pfam" id="PF24035">
    <property type="entry name" value="DUF7344"/>
    <property type="match status" value="1"/>
</dbReference>
<reference evidence="2 3" key="1">
    <citation type="journal article" date="2019" name="Int. J. Syst. Evol. Microbiol.">
        <title>The Global Catalogue of Microorganisms (GCM) 10K type strain sequencing project: providing services to taxonomists for standard genome sequencing and annotation.</title>
        <authorList>
            <consortium name="The Broad Institute Genomics Platform"/>
            <consortium name="The Broad Institute Genome Sequencing Center for Infectious Disease"/>
            <person name="Wu L."/>
            <person name="Ma J."/>
        </authorList>
    </citation>
    <scope>NUCLEOTIDE SEQUENCE [LARGE SCALE GENOMIC DNA]</scope>
    <source>
        <strain evidence="2 3">JCM 17504</strain>
    </source>
</reference>
<protein>
    <recommendedName>
        <fullName evidence="1">DUF7344 domain-containing protein</fullName>
    </recommendedName>
</protein>
<accession>A0AAV3UMR7</accession>
<name>A0AAV3UMR7_9EURY</name>
<organism evidence="2 3">
    <name type="scientific">Haladaptatus pallidirubidus</name>
    <dbReference type="NCBI Taxonomy" id="1008152"/>
    <lineage>
        <taxon>Archaea</taxon>
        <taxon>Methanobacteriati</taxon>
        <taxon>Methanobacteriota</taxon>
        <taxon>Stenosarchaea group</taxon>
        <taxon>Halobacteria</taxon>
        <taxon>Halobacteriales</taxon>
        <taxon>Haladaptataceae</taxon>
        <taxon>Haladaptatus</taxon>
    </lineage>
</organism>
<dbReference type="InterPro" id="IPR055768">
    <property type="entry name" value="DUF7344"/>
</dbReference>
<evidence type="ECO:0000313" key="2">
    <source>
        <dbReference type="EMBL" id="GAA5059674.1"/>
    </source>
</evidence>
<dbReference type="EMBL" id="BAABKX010000018">
    <property type="protein sequence ID" value="GAA5059674.1"/>
    <property type="molecule type" value="Genomic_DNA"/>
</dbReference>